<evidence type="ECO:0000313" key="5">
    <source>
        <dbReference type="EMBL" id="KGJ88612.1"/>
    </source>
</evidence>
<evidence type="ECO:0000256" key="2">
    <source>
        <dbReference type="ARBA" id="ARBA00022741"/>
    </source>
</evidence>
<dbReference type="EMBL" id="JQED01000045">
    <property type="protein sequence ID" value="KGJ88612.1"/>
    <property type="molecule type" value="Genomic_DNA"/>
</dbReference>
<evidence type="ECO:0000256" key="1">
    <source>
        <dbReference type="ARBA" id="ARBA00008059"/>
    </source>
</evidence>
<dbReference type="PATRIC" id="fig|28229.4.peg.3247"/>
<evidence type="ECO:0000313" key="6">
    <source>
        <dbReference type="Proteomes" id="UP000029843"/>
    </source>
</evidence>
<dbReference type="SUPFAM" id="SSF52540">
    <property type="entry name" value="P-loop containing nucleoside triphosphate hydrolases"/>
    <property type="match status" value="1"/>
</dbReference>
<comment type="similarity">
    <text evidence="1">Belongs to the IS21/IS1162 putative ATP-binding protein family.</text>
</comment>
<dbReference type="NCBIfam" id="NF038214">
    <property type="entry name" value="IS21_help_AAA"/>
    <property type="match status" value="1"/>
</dbReference>
<dbReference type="OrthoDB" id="8150723at2"/>
<dbReference type="PANTHER" id="PTHR30050">
    <property type="entry name" value="CHROMOSOMAL REPLICATION INITIATOR PROTEIN DNAA"/>
    <property type="match status" value="1"/>
</dbReference>
<evidence type="ECO:0000256" key="3">
    <source>
        <dbReference type="ARBA" id="ARBA00022840"/>
    </source>
</evidence>
<proteinExistence type="inferred from homology"/>
<name>A0A099KF78_COLPS</name>
<dbReference type="InterPro" id="IPR028350">
    <property type="entry name" value="DNAC/IstB-like"/>
</dbReference>
<sequence length="253" mass="29077">MDKKLITSKLEQLKLNGALQAFEHQCGTTTYHKLDFETRFGEILDSQLVFNSEKRIKTLLKQAKLRYPNTFISDINYELYPSLKPSQVSQLATSDWIKAHHHLLIIGPTGMGKTTLACAIAQEAIKQHIPVLFYRLSTLFLDLVAAQKEEKLKQFLRKMNRAPLLILDDWGNALMGKGERHLFFELIESRDLNSSLLITSQYPVSTWHESFQDSTIADSVLDRVVHNAHKIELKGESIRKLKRITDEGDYDEH</sequence>
<dbReference type="GO" id="GO:0006260">
    <property type="term" value="P:DNA replication"/>
    <property type="evidence" value="ECO:0007669"/>
    <property type="project" value="TreeGrafter"/>
</dbReference>
<dbReference type="AlphaFoldDB" id="A0A099KF78"/>
<dbReference type="InterPro" id="IPR047661">
    <property type="entry name" value="IstB"/>
</dbReference>
<dbReference type="PIRSF" id="PIRSF003073">
    <property type="entry name" value="DNAC_TnpB_IstB"/>
    <property type="match status" value="1"/>
</dbReference>
<protein>
    <submittedName>
        <fullName evidence="5">IstB domain protein ATP-binding protein</fullName>
    </submittedName>
</protein>
<dbReference type="Proteomes" id="UP000029843">
    <property type="component" value="Unassembled WGS sequence"/>
</dbReference>
<dbReference type="Pfam" id="PF01695">
    <property type="entry name" value="IstB_IS21"/>
    <property type="match status" value="1"/>
</dbReference>
<gene>
    <name evidence="5" type="ORF">ND2E_3910</name>
</gene>
<accession>A0A099KF78</accession>
<dbReference type="Gene3D" id="3.40.50.300">
    <property type="entry name" value="P-loop containing nucleotide triphosphate hydrolases"/>
    <property type="match status" value="1"/>
</dbReference>
<dbReference type="CDD" id="cd00009">
    <property type="entry name" value="AAA"/>
    <property type="match status" value="1"/>
</dbReference>
<organism evidence="5 6">
    <name type="scientific">Colwellia psychrerythraea</name>
    <name type="common">Vibrio psychroerythus</name>
    <dbReference type="NCBI Taxonomy" id="28229"/>
    <lineage>
        <taxon>Bacteria</taxon>
        <taxon>Pseudomonadati</taxon>
        <taxon>Pseudomonadota</taxon>
        <taxon>Gammaproteobacteria</taxon>
        <taxon>Alteromonadales</taxon>
        <taxon>Colwelliaceae</taxon>
        <taxon>Colwellia</taxon>
    </lineage>
</organism>
<dbReference type="InterPro" id="IPR003593">
    <property type="entry name" value="AAA+_ATPase"/>
</dbReference>
<keyword evidence="2" id="KW-0547">Nucleotide-binding</keyword>
<dbReference type="InterPro" id="IPR027417">
    <property type="entry name" value="P-loop_NTPase"/>
</dbReference>
<reference evidence="5 6" key="1">
    <citation type="submission" date="2014-08" db="EMBL/GenBank/DDBJ databases">
        <title>Genomic and Phenotypic Diversity of Colwellia psychrerythraea strains from Disparate Marine Basins.</title>
        <authorList>
            <person name="Techtmann S.M."/>
            <person name="Stelling S.C."/>
            <person name="Utturkar S.M."/>
            <person name="Alshibli N."/>
            <person name="Harris A."/>
            <person name="Brown S.D."/>
            <person name="Hazen T.C."/>
        </authorList>
    </citation>
    <scope>NUCLEOTIDE SEQUENCE [LARGE SCALE GENOMIC DNA]</scope>
    <source>
        <strain evidence="5 6">ND2E</strain>
    </source>
</reference>
<dbReference type="InterPro" id="IPR002611">
    <property type="entry name" value="IstB_ATP-bd"/>
</dbReference>
<feature type="domain" description="AAA+ ATPase" evidence="4">
    <location>
        <begin position="99"/>
        <end position="232"/>
    </location>
</feature>
<dbReference type="SMART" id="SM00382">
    <property type="entry name" value="AAA"/>
    <property type="match status" value="1"/>
</dbReference>
<dbReference type="GO" id="GO:0005524">
    <property type="term" value="F:ATP binding"/>
    <property type="evidence" value="ECO:0007669"/>
    <property type="project" value="UniProtKB-KW"/>
</dbReference>
<dbReference type="PANTHER" id="PTHR30050:SF4">
    <property type="entry name" value="ATP-BINDING PROTEIN RV3427C IN INSERTION SEQUENCE-RELATED"/>
    <property type="match status" value="1"/>
</dbReference>
<dbReference type="RefSeq" id="WP_033094908.1">
    <property type="nucleotide sequence ID" value="NZ_JQED01000045.1"/>
</dbReference>
<evidence type="ECO:0000259" key="4">
    <source>
        <dbReference type="SMART" id="SM00382"/>
    </source>
</evidence>
<comment type="caution">
    <text evidence="5">The sequence shown here is derived from an EMBL/GenBank/DDBJ whole genome shotgun (WGS) entry which is preliminary data.</text>
</comment>
<keyword evidence="3 5" id="KW-0067">ATP-binding</keyword>